<evidence type="ECO:0000256" key="13">
    <source>
        <dbReference type="RuleBase" id="RU003639"/>
    </source>
</evidence>
<dbReference type="STRING" id="476281.ICMP_048"/>
<evidence type="ECO:0000256" key="4">
    <source>
        <dbReference type="ARBA" id="ARBA00022475"/>
    </source>
</evidence>
<dbReference type="GO" id="GO:0005886">
    <property type="term" value="C:plasma membrane"/>
    <property type="evidence" value="ECO:0007669"/>
    <property type="project" value="UniProtKB-SubCell"/>
</dbReference>
<feature type="transmembrane region" description="Helical" evidence="12">
    <location>
        <begin position="95"/>
        <end position="118"/>
    </location>
</feature>
<gene>
    <name evidence="12 14" type="primary">nuoA</name>
    <name evidence="14" type="ORF">ICMP_048</name>
</gene>
<dbReference type="KEGG" id="icp:ICMP_048"/>
<dbReference type="PANTHER" id="PTHR11058:SF21">
    <property type="entry name" value="NADH-QUINONE OXIDOREDUCTASE SUBUNIT A"/>
    <property type="match status" value="1"/>
</dbReference>
<comment type="catalytic activity">
    <reaction evidence="12 13">
        <text>a quinone + NADH + 5 H(+)(in) = a quinol + NAD(+) + 4 H(+)(out)</text>
        <dbReference type="Rhea" id="RHEA:57888"/>
        <dbReference type="ChEBI" id="CHEBI:15378"/>
        <dbReference type="ChEBI" id="CHEBI:24646"/>
        <dbReference type="ChEBI" id="CHEBI:57540"/>
        <dbReference type="ChEBI" id="CHEBI:57945"/>
        <dbReference type="ChEBI" id="CHEBI:132124"/>
    </reaction>
</comment>
<dbReference type="InterPro" id="IPR023043">
    <property type="entry name" value="NAD(P)H_OxRDtase_bac/plastid"/>
</dbReference>
<feature type="transmembrane region" description="Helical" evidence="12">
    <location>
        <begin position="68"/>
        <end position="89"/>
    </location>
</feature>
<dbReference type="Proteomes" id="UP000061704">
    <property type="component" value="Chromosome"/>
</dbReference>
<evidence type="ECO:0000256" key="1">
    <source>
        <dbReference type="ARBA" id="ARBA00004141"/>
    </source>
</evidence>
<comment type="subcellular location">
    <subcellularLocation>
        <location evidence="12 13">Cell membrane</location>
        <topology evidence="12 13">Multi-pass membrane protein</topology>
    </subcellularLocation>
    <subcellularLocation>
        <location evidence="1">Membrane</location>
        <topology evidence="1">Multi-pass membrane protein</topology>
    </subcellularLocation>
</comment>
<dbReference type="PANTHER" id="PTHR11058">
    <property type="entry name" value="NADH-UBIQUINONE OXIDOREDUCTASE CHAIN 3"/>
    <property type="match status" value="1"/>
</dbReference>
<keyword evidence="8 12" id="KW-1133">Transmembrane helix</keyword>
<name>C5WC58_9ENTR</name>
<dbReference type="EC" id="7.1.1.-" evidence="12"/>
<keyword evidence="3 12" id="KW-0813">Transport</keyword>
<keyword evidence="11 12" id="KW-0472">Membrane</keyword>
<protein>
    <recommendedName>
        <fullName evidence="12">NADH-quinone oxidoreductase subunit A</fullName>
        <ecNumber evidence="12">7.1.1.-</ecNumber>
    </recommendedName>
    <alternativeName>
        <fullName evidence="12">NADH dehydrogenase I subunit A</fullName>
    </alternativeName>
    <alternativeName>
        <fullName evidence="12">NDH-1 subunit A</fullName>
    </alternativeName>
    <alternativeName>
        <fullName evidence="12">NUO1</fullName>
    </alternativeName>
</protein>
<dbReference type="OrthoDB" id="9791970at2"/>
<dbReference type="EMBL" id="AP010872">
    <property type="protein sequence ID" value="BAH82914.1"/>
    <property type="molecule type" value="Genomic_DNA"/>
</dbReference>
<evidence type="ECO:0000256" key="2">
    <source>
        <dbReference type="ARBA" id="ARBA00008472"/>
    </source>
</evidence>
<evidence type="ECO:0000256" key="11">
    <source>
        <dbReference type="ARBA" id="ARBA00023136"/>
    </source>
</evidence>
<keyword evidence="9 12" id="KW-0520">NAD</keyword>
<dbReference type="GO" id="GO:0030964">
    <property type="term" value="C:NADH dehydrogenase complex"/>
    <property type="evidence" value="ECO:0007669"/>
    <property type="project" value="TreeGrafter"/>
</dbReference>
<dbReference type="GO" id="GO:0050136">
    <property type="term" value="F:NADH dehydrogenase (quinone) (non-electrogenic) activity"/>
    <property type="evidence" value="ECO:0007669"/>
    <property type="project" value="UniProtKB-UniRule"/>
</dbReference>
<proteinExistence type="inferred from homology"/>
<keyword evidence="10 12" id="KW-0830">Ubiquinone</keyword>
<organism evidence="14 15">
    <name type="scientific">Candidatus Ishikawaella capsulata Mpkobe</name>
    <dbReference type="NCBI Taxonomy" id="476281"/>
    <lineage>
        <taxon>Bacteria</taxon>
        <taxon>Pseudomonadati</taxon>
        <taxon>Pseudomonadota</taxon>
        <taxon>Gammaproteobacteria</taxon>
        <taxon>Enterobacterales</taxon>
        <taxon>Enterobacteriaceae</taxon>
        <taxon>Candidatus Ishikawella</taxon>
    </lineage>
</organism>
<keyword evidence="7 12" id="KW-1278">Translocase</keyword>
<evidence type="ECO:0000256" key="5">
    <source>
        <dbReference type="ARBA" id="ARBA00022692"/>
    </source>
</evidence>
<dbReference type="GO" id="GO:0008137">
    <property type="term" value="F:NADH dehydrogenase (ubiquinone) activity"/>
    <property type="evidence" value="ECO:0007669"/>
    <property type="project" value="InterPro"/>
</dbReference>
<dbReference type="InterPro" id="IPR000440">
    <property type="entry name" value="NADH_UbQ/plastoQ_OxRdtase_su3"/>
</dbReference>
<keyword evidence="5 12" id="KW-0812">Transmembrane</keyword>
<reference evidence="14 15" key="1">
    <citation type="journal article" date="2011" name="Genome Biol. Evol.">
        <title>Reductive evolution of bacterial genome in insect gut environment.</title>
        <authorList>
            <person name="Nikoh N."/>
            <person name="Hosokawa T."/>
            <person name="Ohshima K."/>
            <person name="Hattori M."/>
            <person name="Fukatsu T."/>
        </authorList>
    </citation>
    <scope>NUCLEOTIDE SEQUENCE [LARGE SCALE GENOMIC DNA]</scope>
    <source>
        <strain evidence="14 15">Mpkobe</strain>
    </source>
</reference>
<dbReference type="Pfam" id="PF00507">
    <property type="entry name" value="Oxidored_q4"/>
    <property type="match status" value="1"/>
</dbReference>
<keyword evidence="15" id="KW-1185">Reference proteome</keyword>
<feature type="transmembrane region" description="Helical" evidence="12">
    <location>
        <begin position="12"/>
        <end position="37"/>
    </location>
</feature>
<dbReference type="HAMAP" id="MF_01394">
    <property type="entry name" value="NDH1_NuoA"/>
    <property type="match status" value="1"/>
</dbReference>
<sequence length="138" mass="15709">MFIYNIINISPGLWPFIVFIAIAITICSLMLISGLLLGGQSYSRYKQLPFESGINSVGTTHIRFSVKFYLIAMVFVIFDAEALFLYAWATSVRECGWYGFIEALIFILVIIISLFYLVKIGAFNWSAKKNKSLIRIDQ</sequence>
<evidence type="ECO:0000256" key="8">
    <source>
        <dbReference type="ARBA" id="ARBA00022989"/>
    </source>
</evidence>
<dbReference type="InterPro" id="IPR038430">
    <property type="entry name" value="NDAH_ubi_oxred_su3_sf"/>
</dbReference>
<dbReference type="RefSeq" id="WP_052456791.1">
    <property type="nucleotide sequence ID" value="NZ_AP010872.1"/>
</dbReference>
<evidence type="ECO:0000256" key="9">
    <source>
        <dbReference type="ARBA" id="ARBA00023027"/>
    </source>
</evidence>
<evidence type="ECO:0000256" key="7">
    <source>
        <dbReference type="ARBA" id="ARBA00022967"/>
    </source>
</evidence>
<evidence type="ECO:0000313" key="14">
    <source>
        <dbReference type="EMBL" id="BAH82914.1"/>
    </source>
</evidence>
<comment type="function">
    <text evidence="12">NDH-1 shuttles electrons from NADH, via FMN and iron-sulfur (Fe-S) centers, to quinones in the respiratory chain. The immediate electron acceptor for the enzyme in this species is believed to be ubiquinone. Couples the redox reaction to proton translocation (for every two electrons transferred, four hydrogen ions are translocated across the cytoplasmic membrane), and thus conserves the redox energy in a proton gradient.</text>
</comment>
<dbReference type="HOGENOM" id="CLU_119549_2_1_6"/>
<evidence type="ECO:0000256" key="10">
    <source>
        <dbReference type="ARBA" id="ARBA00023075"/>
    </source>
</evidence>
<comment type="similarity">
    <text evidence="2 12 13">Belongs to the complex I subunit 3 family.</text>
</comment>
<accession>C5WC58</accession>
<evidence type="ECO:0000313" key="15">
    <source>
        <dbReference type="Proteomes" id="UP000061704"/>
    </source>
</evidence>
<dbReference type="GO" id="GO:0048038">
    <property type="term" value="F:quinone binding"/>
    <property type="evidence" value="ECO:0007669"/>
    <property type="project" value="UniProtKB-KW"/>
</dbReference>
<evidence type="ECO:0000256" key="6">
    <source>
        <dbReference type="ARBA" id="ARBA00022719"/>
    </source>
</evidence>
<dbReference type="Gene3D" id="1.20.58.1610">
    <property type="entry name" value="NADH:ubiquinone/plastoquinone oxidoreductase, chain 3"/>
    <property type="match status" value="1"/>
</dbReference>
<keyword evidence="4 12" id="KW-1003">Cell membrane</keyword>
<comment type="subunit">
    <text evidence="12">NDH-1 is composed of 13 different subunits. Subunits NuoA, H, J, K, L, M, N constitute the membrane sector of the complex.</text>
</comment>
<dbReference type="AlphaFoldDB" id="C5WC58"/>
<keyword evidence="6 12" id="KW-0874">Quinone</keyword>
<evidence type="ECO:0000256" key="3">
    <source>
        <dbReference type="ARBA" id="ARBA00022448"/>
    </source>
</evidence>
<evidence type="ECO:0000256" key="12">
    <source>
        <dbReference type="HAMAP-Rule" id="MF_01394"/>
    </source>
</evidence>